<dbReference type="Proteomes" id="UP001215712">
    <property type="component" value="Unassembled WGS sequence"/>
</dbReference>
<organism evidence="3 4">
    <name type="scientific">Penicillium malachiteum</name>
    <dbReference type="NCBI Taxonomy" id="1324776"/>
    <lineage>
        <taxon>Eukaryota</taxon>
        <taxon>Fungi</taxon>
        <taxon>Dikarya</taxon>
        <taxon>Ascomycota</taxon>
        <taxon>Pezizomycotina</taxon>
        <taxon>Eurotiomycetes</taxon>
        <taxon>Eurotiomycetidae</taxon>
        <taxon>Eurotiales</taxon>
        <taxon>Aspergillaceae</taxon>
        <taxon>Penicillium</taxon>
    </lineage>
</organism>
<evidence type="ECO:0000313" key="4">
    <source>
        <dbReference type="Proteomes" id="UP001215712"/>
    </source>
</evidence>
<evidence type="ECO:0000256" key="1">
    <source>
        <dbReference type="ARBA" id="ARBA00004123"/>
    </source>
</evidence>
<name>A0AAD6HWT7_9EURO</name>
<dbReference type="PANTHER" id="PTHR37534">
    <property type="entry name" value="TRANSCRIPTIONAL ACTIVATOR PROTEIN UGA3"/>
    <property type="match status" value="1"/>
</dbReference>
<dbReference type="Pfam" id="PF11951">
    <property type="entry name" value="Fungal_trans_2"/>
    <property type="match status" value="1"/>
</dbReference>
<dbReference type="InterPro" id="IPR021858">
    <property type="entry name" value="Fun_TF"/>
</dbReference>
<evidence type="ECO:0008006" key="5">
    <source>
        <dbReference type="Google" id="ProtNLM"/>
    </source>
</evidence>
<gene>
    <name evidence="3" type="ORF">N7493_000259</name>
</gene>
<comment type="caution">
    <text evidence="3">The sequence shown here is derived from an EMBL/GenBank/DDBJ whole genome shotgun (WGS) entry which is preliminary data.</text>
</comment>
<keyword evidence="4" id="KW-1185">Reference proteome</keyword>
<protein>
    <recommendedName>
        <fullName evidence="5">C6 transcription factor</fullName>
    </recommendedName>
</protein>
<keyword evidence="2" id="KW-0539">Nucleus</keyword>
<evidence type="ECO:0000256" key="2">
    <source>
        <dbReference type="ARBA" id="ARBA00023242"/>
    </source>
</evidence>
<evidence type="ECO:0000313" key="3">
    <source>
        <dbReference type="EMBL" id="KAJ5740387.1"/>
    </source>
</evidence>
<dbReference type="AlphaFoldDB" id="A0AAD6HWT7"/>
<dbReference type="PANTHER" id="PTHR37534:SF46">
    <property type="entry name" value="ZN(II)2CYS6 TRANSCRIPTION FACTOR (EUROFUNG)"/>
    <property type="match status" value="1"/>
</dbReference>
<reference evidence="3" key="1">
    <citation type="journal article" date="2023" name="IMA Fungus">
        <title>Comparative genomic study of the Penicillium genus elucidates a diverse pangenome and 15 lateral gene transfer events.</title>
        <authorList>
            <person name="Petersen C."/>
            <person name="Sorensen T."/>
            <person name="Nielsen M.R."/>
            <person name="Sondergaard T.E."/>
            <person name="Sorensen J.L."/>
            <person name="Fitzpatrick D.A."/>
            <person name="Frisvad J.C."/>
            <person name="Nielsen K.L."/>
        </authorList>
    </citation>
    <scope>NUCLEOTIDE SEQUENCE</scope>
    <source>
        <strain evidence="3">IBT 17514</strain>
    </source>
</reference>
<reference evidence="3" key="2">
    <citation type="submission" date="2023-01" db="EMBL/GenBank/DDBJ databases">
        <authorList>
            <person name="Petersen C."/>
        </authorList>
    </citation>
    <scope>NUCLEOTIDE SEQUENCE</scope>
    <source>
        <strain evidence="3">IBT 17514</strain>
    </source>
</reference>
<sequence length="225" mass="25161">MVSLTTDLFVYNTSLATFTTGRTTLLSISTLFDSPGSLPIRGTGAMCGCAYELFLHIPAVSALLWNFASHETAGQPQECLATDYRDLRSQIEQWKPRSTQQDLVLCAELYQHSLLLLLDYHFAGDETEELVNHAFRDLESILSRLPPASPVSTTATWPLFVFGLMVPHDHSKVLIRSYLQSLVGIFGMGVMSTALSQLEEVWKVNPGRNFLSRFFINQNNLLLIC</sequence>
<accession>A0AAD6HWT7</accession>
<proteinExistence type="predicted"/>
<dbReference type="GO" id="GO:0005634">
    <property type="term" value="C:nucleus"/>
    <property type="evidence" value="ECO:0007669"/>
    <property type="project" value="UniProtKB-SubCell"/>
</dbReference>
<dbReference type="EMBL" id="JAQJAN010000001">
    <property type="protein sequence ID" value="KAJ5740387.1"/>
    <property type="molecule type" value="Genomic_DNA"/>
</dbReference>
<comment type="subcellular location">
    <subcellularLocation>
        <location evidence="1">Nucleus</location>
    </subcellularLocation>
</comment>